<evidence type="ECO:0000256" key="1">
    <source>
        <dbReference type="SAM" id="MobiDB-lite"/>
    </source>
</evidence>
<gene>
    <name evidence="2" type="ORF">QBC47DRAFT_189683</name>
</gene>
<evidence type="ECO:0000313" key="3">
    <source>
        <dbReference type="Proteomes" id="UP001239445"/>
    </source>
</evidence>
<dbReference type="EMBL" id="MU839833">
    <property type="protein sequence ID" value="KAK1755454.1"/>
    <property type="molecule type" value="Genomic_DNA"/>
</dbReference>
<evidence type="ECO:0008006" key="4">
    <source>
        <dbReference type="Google" id="ProtNLM"/>
    </source>
</evidence>
<dbReference type="PANTHER" id="PTHR35391:SF5">
    <property type="entry name" value="DUF6590 DOMAIN-CONTAINING PROTEIN"/>
    <property type="match status" value="1"/>
</dbReference>
<feature type="compositionally biased region" description="Polar residues" evidence="1">
    <location>
        <begin position="470"/>
        <end position="485"/>
    </location>
</feature>
<protein>
    <recommendedName>
        <fullName evidence="4">C2H2-type domain-containing protein</fullName>
    </recommendedName>
</protein>
<keyword evidence="3" id="KW-1185">Reference proteome</keyword>
<comment type="caution">
    <text evidence="2">The sequence shown here is derived from an EMBL/GenBank/DDBJ whole genome shotgun (WGS) entry which is preliminary data.</text>
</comment>
<sequence length="907" mass="101693">MARPPEPFDSDLLYNLATACEELFDTVISACSALKHQHEEQWTECQQRFSIWASQLGVFARRNQSLDARLRKVPDVQDLVARLLEILRRTLSQFSRAQVASQQSGDGEPRQDTQQSALVTVDETLTRLSRLAGDIRAASRSRVNVKIQEFSSRLDLLPLQDMAQAAVESLYPSSHDALKIHLSKGMVEICARIRYWEHRQGKLNTRRPVADTAPRMETIEEDAPATTLSPDMTSKQPIRGPVAQLRQSGRVPQNLPSQSDPSTINTQQMRRFMNRHLGVGVPTEQRKTSSVQVQQANYPRPYVPEASNLLQCEWCSELFHKKQLSESDWRRHIDKDLKPYRCMSENCPEAHPSFGSFSEWLSHMTDHSRRWYQRVFLTEGWSCPVCEFEQIYTSPTDLLPHLQLAHSDQFDTDQLHAVSRQGVVVRPRRWNECAVCSFTVEEALELNNPEHPKRQGGHLDGVSAKMARTSLETGSSSRHAGNTSVAAEASSSDSDMDSSDSDDRVPVASKLHNATVMARHIAAHHQVLMLLTIRLAALLNSEDDFDDNEGANSVDISGSIDQSGTADIGRVASLASGSTCDGPDDDLTPTECGFELVPDTAIDLRRLLDGDEDYEIPDVSLGEGAKDIPGKLTREERQKETRRMLAEIQAELEREKEKAKLHDEAIHNDSAQQPRQKDGTESYSDPIQEEADRRYREMRMSRAAAEEEIEAGRRRQEEDDSGPILERIPLPPDGPNADVRIDNVILPRDEFRYRATKYYPSPVAGNHYPGPLYPIFKSRDPSAERERPMINLIIPTPYPSPRGSPVLAPKTREPPPEPDRPDGSDSESTWMPMRNIFRQRDSDGDHEMEDAPDAEEAMAVEVADASGSRPSAAAAPAAKKKKRFTWGELAAALDPDNTDDHLFGDGD</sequence>
<name>A0AAJ0BBX5_9PEZI</name>
<feature type="compositionally biased region" description="Basic and acidic residues" evidence="1">
    <location>
        <begin position="624"/>
        <end position="642"/>
    </location>
</feature>
<feature type="compositionally biased region" description="Basic and acidic residues" evidence="1">
    <location>
        <begin position="690"/>
        <end position="700"/>
    </location>
</feature>
<dbReference type="AlphaFoldDB" id="A0AAJ0BBX5"/>
<feature type="region of interest" description="Disordered" evidence="1">
    <location>
        <begin position="665"/>
        <end position="740"/>
    </location>
</feature>
<feature type="compositionally biased region" description="Basic and acidic residues" evidence="1">
    <location>
        <begin position="810"/>
        <end position="823"/>
    </location>
</feature>
<dbReference type="PANTHER" id="PTHR35391">
    <property type="entry name" value="C2H2-TYPE DOMAIN-CONTAINING PROTEIN-RELATED"/>
    <property type="match status" value="1"/>
</dbReference>
<feature type="compositionally biased region" description="Acidic residues" evidence="1">
    <location>
        <begin position="846"/>
        <end position="858"/>
    </location>
</feature>
<feature type="compositionally biased region" description="Low complexity" evidence="1">
    <location>
        <begin position="859"/>
        <end position="877"/>
    </location>
</feature>
<evidence type="ECO:0000313" key="2">
    <source>
        <dbReference type="EMBL" id="KAK1755454.1"/>
    </source>
</evidence>
<proteinExistence type="predicted"/>
<feature type="region of interest" description="Disordered" evidence="1">
    <location>
        <begin position="617"/>
        <end position="642"/>
    </location>
</feature>
<organism evidence="2 3">
    <name type="scientific">Echria macrotheca</name>
    <dbReference type="NCBI Taxonomy" id="438768"/>
    <lineage>
        <taxon>Eukaryota</taxon>
        <taxon>Fungi</taxon>
        <taxon>Dikarya</taxon>
        <taxon>Ascomycota</taxon>
        <taxon>Pezizomycotina</taxon>
        <taxon>Sordariomycetes</taxon>
        <taxon>Sordariomycetidae</taxon>
        <taxon>Sordariales</taxon>
        <taxon>Schizotheciaceae</taxon>
        <taxon>Echria</taxon>
    </lineage>
</organism>
<dbReference type="Proteomes" id="UP001239445">
    <property type="component" value="Unassembled WGS sequence"/>
</dbReference>
<feature type="region of interest" description="Disordered" evidence="1">
    <location>
        <begin position="793"/>
        <end position="883"/>
    </location>
</feature>
<accession>A0AAJ0BBX5</accession>
<reference evidence="2" key="1">
    <citation type="submission" date="2023-06" db="EMBL/GenBank/DDBJ databases">
        <title>Genome-scale phylogeny and comparative genomics of the fungal order Sordariales.</title>
        <authorList>
            <consortium name="Lawrence Berkeley National Laboratory"/>
            <person name="Hensen N."/>
            <person name="Bonometti L."/>
            <person name="Westerberg I."/>
            <person name="Brannstrom I.O."/>
            <person name="Guillou S."/>
            <person name="Cros-Aarteil S."/>
            <person name="Calhoun S."/>
            <person name="Haridas S."/>
            <person name="Kuo A."/>
            <person name="Mondo S."/>
            <person name="Pangilinan J."/>
            <person name="Riley R."/>
            <person name="Labutti K."/>
            <person name="Andreopoulos B."/>
            <person name="Lipzen A."/>
            <person name="Chen C."/>
            <person name="Yanf M."/>
            <person name="Daum C."/>
            <person name="Ng V."/>
            <person name="Clum A."/>
            <person name="Steindorff A."/>
            <person name="Ohm R."/>
            <person name="Martin F."/>
            <person name="Silar P."/>
            <person name="Natvig D."/>
            <person name="Lalanne C."/>
            <person name="Gautier V."/>
            <person name="Ament-Velasquez S.L."/>
            <person name="Kruys A."/>
            <person name="Hutchinson M.I."/>
            <person name="Powell A.J."/>
            <person name="Barry K."/>
            <person name="Miller A.N."/>
            <person name="Grigoriev I.V."/>
            <person name="Debuchy R."/>
            <person name="Gladieux P."/>
            <person name="Thoren M.H."/>
            <person name="Johannesson H."/>
        </authorList>
    </citation>
    <scope>NUCLEOTIDE SEQUENCE</scope>
    <source>
        <strain evidence="2">PSN4</strain>
    </source>
</reference>
<feature type="region of interest" description="Disordered" evidence="1">
    <location>
        <begin position="468"/>
        <end position="505"/>
    </location>
</feature>